<dbReference type="PROSITE" id="PS50109">
    <property type="entry name" value="HIS_KIN"/>
    <property type="match status" value="1"/>
</dbReference>
<dbReference type="InterPro" id="IPR036890">
    <property type="entry name" value="HATPase_C_sf"/>
</dbReference>
<keyword evidence="5 9" id="KW-0418">Kinase</keyword>
<dbReference type="InterPro" id="IPR003594">
    <property type="entry name" value="HATPase_dom"/>
</dbReference>
<reference evidence="9 10" key="1">
    <citation type="submission" date="2018-11" db="EMBL/GenBank/DDBJ databases">
        <title>Sequencing the genomes of 1000 actinobacteria strains.</title>
        <authorList>
            <person name="Klenk H.-P."/>
        </authorList>
    </citation>
    <scope>NUCLEOTIDE SEQUENCE [LARGE SCALE GENOMIC DNA]</scope>
    <source>
        <strain evidence="9 10">DSM 12652</strain>
    </source>
</reference>
<dbReference type="EMBL" id="RKHO01000001">
    <property type="protein sequence ID" value="ROR91492.1"/>
    <property type="molecule type" value="Genomic_DNA"/>
</dbReference>
<dbReference type="GO" id="GO:0043565">
    <property type="term" value="F:sequence-specific DNA binding"/>
    <property type="evidence" value="ECO:0007669"/>
    <property type="project" value="InterPro"/>
</dbReference>
<dbReference type="PANTHER" id="PTHR43711">
    <property type="entry name" value="TWO-COMPONENT HISTIDINE KINASE"/>
    <property type="match status" value="1"/>
</dbReference>
<evidence type="ECO:0000256" key="6">
    <source>
        <dbReference type="ARBA" id="ARBA00023012"/>
    </source>
</evidence>
<comment type="subcellular location">
    <subcellularLocation>
        <location evidence="2">Cell membrane</location>
    </subcellularLocation>
</comment>
<comment type="catalytic activity">
    <reaction evidence="1">
        <text>ATP + protein L-histidine = ADP + protein N-phospho-L-histidine.</text>
        <dbReference type="EC" id="2.7.13.3"/>
    </reaction>
</comment>
<dbReference type="InterPro" id="IPR005467">
    <property type="entry name" value="His_kinase_dom"/>
</dbReference>
<dbReference type="GO" id="GO:0005886">
    <property type="term" value="C:plasma membrane"/>
    <property type="evidence" value="ECO:0007669"/>
    <property type="project" value="UniProtKB-SubCell"/>
</dbReference>
<dbReference type="SMART" id="SM00387">
    <property type="entry name" value="HATPase_c"/>
    <property type="match status" value="1"/>
</dbReference>
<evidence type="ECO:0000259" key="8">
    <source>
        <dbReference type="PROSITE" id="PS50109"/>
    </source>
</evidence>
<name>A0A3N2CVB3_9ACTN</name>
<evidence type="ECO:0000256" key="7">
    <source>
        <dbReference type="SAM" id="MobiDB-lite"/>
    </source>
</evidence>
<dbReference type="OrthoDB" id="3777957at2"/>
<dbReference type="Gene3D" id="1.10.287.130">
    <property type="match status" value="1"/>
</dbReference>
<dbReference type="PANTHER" id="PTHR43711:SF26">
    <property type="entry name" value="SENSOR HISTIDINE KINASE RCSC"/>
    <property type="match status" value="1"/>
</dbReference>
<proteinExistence type="predicted"/>
<dbReference type="InterPro" id="IPR050736">
    <property type="entry name" value="Sensor_HK_Regulatory"/>
</dbReference>
<dbReference type="InterPro" id="IPR003661">
    <property type="entry name" value="HisK_dim/P_dom"/>
</dbReference>
<dbReference type="SUPFAM" id="SSF48295">
    <property type="entry name" value="TrpR-like"/>
    <property type="match status" value="1"/>
</dbReference>
<organism evidence="9 10">
    <name type="scientific">Nocardioides aurantiacus</name>
    <dbReference type="NCBI Taxonomy" id="86796"/>
    <lineage>
        <taxon>Bacteria</taxon>
        <taxon>Bacillati</taxon>
        <taxon>Actinomycetota</taxon>
        <taxon>Actinomycetes</taxon>
        <taxon>Propionibacteriales</taxon>
        <taxon>Nocardioidaceae</taxon>
        <taxon>Nocardioides</taxon>
    </lineage>
</organism>
<dbReference type="AlphaFoldDB" id="A0A3N2CVB3"/>
<dbReference type="Pfam" id="PF00512">
    <property type="entry name" value="HisKA"/>
    <property type="match status" value="1"/>
</dbReference>
<dbReference type="GO" id="GO:0000155">
    <property type="term" value="F:phosphorelay sensor kinase activity"/>
    <property type="evidence" value="ECO:0007669"/>
    <property type="project" value="InterPro"/>
</dbReference>
<evidence type="ECO:0000313" key="9">
    <source>
        <dbReference type="EMBL" id="ROR91492.1"/>
    </source>
</evidence>
<evidence type="ECO:0000256" key="4">
    <source>
        <dbReference type="ARBA" id="ARBA00022679"/>
    </source>
</evidence>
<sequence>MTAARTASPQATDDGAPVDGAPGRGAPADGRLDCVLQVLGGASVAGVARGAGLEPAVVHRWVRLFTDAGAAGLANRPDPTLAQQRDRFLAAFAHEIRTPLAVAQGWTDILADGDLPEDMTASTVGKLGAALALLAERTQEVEYLAAASLGRLRVTRRAVSALALVPDGEAAPSGDLDARVDTDPGLAARVVRDLWAAAAMAPRPTRRELQVRDTGMWVELRVVRTGEPIPARTLHALFEPFDRNDDATGVSTGLYLARALSVALGGTVGLEQDSERAVFWVRLPSPEPRTLR</sequence>
<dbReference type="RefSeq" id="WP_123391019.1">
    <property type="nucleotide sequence ID" value="NZ_RKHO01000001.1"/>
</dbReference>
<dbReference type="Proteomes" id="UP000281738">
    <property type="component" value="Unassembled WGS sequence"/>
</dbReference>
<dbReference type="CDD" id="cd00082">
    <property type="entry name" value="HisKA"/>
    <property type="match status" value="1"/>
</dbReference>
<dbReference type="SMART" id="SM00388">
    <property type="entry name" value="HisKA"/>
    <property type="match status" value="1"/>
</dbReference>
<feature type="compositionally biased region" description="Polar residues" evidence="7">
    <location>
        <begin position="1"/>
        <end position="10"/>
    </location>
</feature>
<accession>A0A3N2CVB3</accession>
<dbReference type="InterPro" id="IPR010921">
    <property type="entry name" value="Trp_repressor/repl_initiator"/>
</dbReference>
<gene>
    <name evidence="9" type="ORF">EDD33_2361</name>
</gene>
<dbReference type="Pfam" id="PF02518">
    <property type="entry name" value="HATPase_c"/>
    <property type="match status" value="1"/>
</dbReference>
<keyword evidence="10" id="KW-1185">Reference proteome</keyword>
<evidence type="ECO:0000256" key="2">
    <source>
        <dbReference type="ARBA" id="ARBA00004236"/>
    </source>
</evidence>
<keyword evidence="6" id="KW-0902">Two-component regulatory system</keyword>
<feature type="compositionally biased region" description="Low complexity" evidence="7">
    <location>
        <begin position="11"/>
        <end position="26"/>
    </location>
</feature>
<keyword evidence="4" id="KW-0808">Transferase</keyword>
<evidence type="ECO:0000256" key="5">
    <source>
        <dbReference type="ARBA" id="ARBA00022777"/>
    </source>
</evidence>
<dbReference type="SUPFAM" id="SSF47384">
    <property type="entry name" value="Homodimeric domain of signal transducing histidine kinase"/>
    <property type="match status" value="1"/>
</dbReference>
<dbReference type="SUPFAM" id="SSF55874">
    <property type="entry name" value="ATPase domain of HSP90 chaperone/DNA topoisomerase II/histidine kinase"/>
    <property type="match status" value="1"/>
</dbReference>
<evidence type="ECO:0000256" key="1">
    <source>
        <dbReference type="ARBA" id="ARBA00000085"/>
    </source>
</evidence>
<dbReference type="Gene3D" id="3.30.565.10">
    <property type="entry name" value="Histidine kinase-like ATPase, C-terminal domain"/>
    <property type="match status" value="1"/>
</dbReference>
<protein>
    <recommendedName>
        <fullName evidence="3">histidine kinase</fullName>
        <ecNumber evidence="3">2.7.13.3</ecNumber>
    </recommendedName>
</protein>
<evidence type="ECO:0000256" key="3">
    <source>
        <dbReference type="ARBA" id="ARBA00012438"/>
    </source>
</evidence>
<dbReference type="InterPro" id="IPR036097">
    <property type="entry name" value="HisK_dim/P_sf"/>
</dbReference>
<feature type="region of interest" description="Disordered" evidence="7">
    <location>
        <begin position="1"/>
        <end position="26"/>
    </location>
</feature>
<evidence type="ECO:0000313" key="10">
    <source>
        <dbReference type="Proteomes" id="UP000281738"/>
    </source>
</evidence>
<comment type="caution">
    <text evidence="9">The sequence shown here is derived from an EMBL/GenBank/DDBJ whole genome shotgun (WGS) entry which is preliminary data.</text>
</comment>
<feature type="domain" description="Histidine kinase" evidence="8">
    <location>
        <begin position="91"/>
        <end position="287"/>
    </location>
</feature>
<dbReference type="EC" id="2.7.13.3" evidence="3"/>